<dbReference type="InterPro" id="IPR036393">
    <property type="entry name" value="AceGlu_kinase-like_sf"/>
</dbReference>
<dbReference type="PANTHER" id="PTHR23342">
    <property type="entry name" value="N-ACETYLGLUTAMATE SYNTHASE"/>
    <property type="match status" value="1"/>
</dbReference>
<dbReference type="Gene3D" id="3.40.1160.10">
    <property type="entry name" value="Acetylglutamate kinase-like"/>
    <property type="match status" value="1"/>
</dbReference>
<keyword evidence="1" id="KW-0808">Transferase</keyword>
<evidence type="ECO:0000259" key="2">
    <source>
        <dbReference type="Pfam" id="PF00696"/>
    </source>
</evidence>
<sequence>MKNDVAQRAEVLIEALPYIRQFAGATIVIKYGGAAMTDDALKASVAQDIALLRYVGMRPVVVHGGGARISEMMERLGLESRFVEGLRVTDEA</sequence>
<dbReference type="GO" id="GO:0003991">
    <property type="term" value="F:acetylglutamate kinase activity"/>
    <property type="evidence" value="ECO:0007669"/>
    <property type="project" value="TreeGrafter"/>
</dbReference>
<dbReference type="InterPro" id="IPR001048">
    <property type="entry name" value="Asp/Glu/Uridylate_kinase"/>
</dbReference>
<accession>X1HSG2</accession>
<name>X1HSG2_9ZZZZ</name>
<dbReference type="Pfam" id="PF00696">
    <property type="entry name" value="AA_kinase"/>
    <property type="match status" value="1"/>
</dbReference>
<reference evidence="3" key="1">
    <citation type="journal article" date="2014" name="Front. Microbiol.">
        <title>High frequency of phylogenetically diverse reductive dehalogenase-homologous genes in deep subseafloor sedimentary metagenomes.</title>
        <authorList>
            <person name="Kawai M."/>
            <person name="Futagami T."/>
            <person name="Toyoda A."/>
            <person name="Takaki Y."/>
            <person name="Nishi S."/>
            <person name="Hori S."/>
            <person name="Arai W."/>
            <person name="Tsubouchi T."/>
            <person name="Morono Y."/>
            <person name="Uchiyama I."/>
            <person name="Ito T."/>
            <person name="Fujiyama A."/>
            <person name="Inagaki F."/>
            <person name="Takami H."/>
        </authorList>
    </citation>
    <scope>NUCLEOTIDE SEQUENCE</scope>
    <source>
        <strain evidence="3">Expedition CK06-06</strain>
    </source>
</reference>
<organism evidence="3">
    <name type="scientific">marine sediment metagenome</name>
    <dbReference type="NCBI Taxonomy" id="412755"/>
    <lineage>
        <taxon>unclassified sequences</taxon>
        <taxon>metagenomes</taxon>
        <taxon>ecological metagenomes</taxon>
    </lineage>
</organism>
<feature type="non-terminal residue" evidence="3">
    <location>
        <position position="92"/>
    </location>
</feature>
<proteinExistence type="predicted"/>
<comment type="caution">
    <text evidence="3">The sequence shown here is derived from an EMBL/GenBank/DDBJ whole genome shotgun (WGS) entry which is preliminary data.</text>
</comment>
<dbReference type="EMBL" id="BARU01031239">
    <property type="protein sequence ID" value="GAH72417.1"/>
    <property type="molecule type" value="Genomic_DNA"/>
</dbReference>
<feature type="domain" description="Aspartate/glutamate/uridylate kinase" evidence="2">
    <location>
        <begin position="26"/>
        <end position="89"/>
    </location>
</feature>
<dbReference type="GO" id="GO:0006526">
    <property type="term" value="P:L-arginine biosynthetic process"/>
    <property type="evidence" value="ECO:0007669"/>
    <property type="project" value="TreeGrafter"/>
</dbReference>
<dbReference type="SUPFAM" id="SSF53633">
    <property type="entry name" value="Carbamate kinase-like"/>
    <property type="match status" value="1"/>
</dbReference>
<protein>
    <recommendedName>
        <fullName evidence="2">Aspartate/glutamate/uridylate kinase domain-containing protein</fullName>
    </recommendedName>
</protein>
<dbReference type="AlphaFoldDB" id="X1HSG2"/>
<dbReference type="PANTHER" id="PTHR23342:SF0">
    <property type="entry name" value="N-ACETYLGLUTAMATE SYNTHASE, MITOCHONDRIAL"/>
    <property type="match status" value="1"/>
</dbReference>
<evidence type="ECO:0000313" key="3">
    <source>
        <dbReference type="EMBL" id="GAH72417.1"/>
    </source>
</evidence>
<gene>
    <name evidence="3" type="ORF">S03H2_49434</name>
</gene>
<evidence type="ECO:0000256" key="1">
    <source>
        <dbReference type="ARBA" id="ARBA00022679"/>
    </source>
</evidence>